<gene>
    <name evidence="6" type="ORF">F4W18_08035</name>
</gene>
<evidence type="ECO:0000256" key="1">
    <source>
        <dbReference type="ARBA" id="ARBA00001962"/>
    </source>
</evidence>
<dbReference type="InterPro" id="IPR039697">
    <property type="entry name" value="Alcohol_dehydrogenase_Fe"/>
</dbReference>
<dbReference type="GO" id="GO:0046872">
    <property type="term" value="F:metal ion binding"/>
    <property type="evidence" value="ECO:0007669"/>
    <property type="project" value="InterPro"/>
</dbReference>
<evidence type="ECO:0000259" key="5">
    <source>
        <dbReference type="Pfam" id="PF25137"/>
    </source>
</evidence>
<dbReference type="RefSeq" id="WP_086713099.1">
    <property type="nucleotide sequence ID" value="NZ_AP025492.1"/>
</dbReference>
<dbReference type="Gene3D" id="1.20.1090.10">
    <property type="entry name" value="Dehydroquinate synthase-like - alpha domain"/>
    <property type="match status" value="1"/>
</dbReference>
<keyword evidence="7" id="KW-1185">Reference proteome</keyword>
<protein>
    <submittedName>
        <fullName evidence="6">Iron-containing alcohol dehydrogenase</fullName>
    </submittedName>
</protein>
<comment type="cofactor">
    <cofactor evidence="1">
        <name>Fe cation</name>
        <dbReference type="ChEBI" id="CHEBI:24875"/>
    </cofactor>
</comment>
<dbReference type="Pfam" id="PF25137">
    <property type="entry name" value="ADH_Fe_C"/>
    <property type="match status" value="1"/>
</dbReference>
<name>A0A5M9P209_9VIBR</name>
<dbReference type="InterPro" id="IPR001670">
    <property type="entry name" value="ADH_Fe/GldA"/>
</dbReference>
<dbReference type="InterPro" id="IPR056798">
    <property type="entry name" value="ADH_Fe_C"/>
</dbReference>
<feature type="domain" description="Fe-containing alcohol dehydrogenase-like C-terminal" evidence="5">
    <location>
        <begin position="188"/>
        <end position="379"/>
    </location>
</feature>
<dbReference type="Pfam" id="PF00465">
    <property type="entry name" value="Fe-ADH"/>
    <property type="match status" value="1"/>
</dbReference>
<proteinExistence type="inferred from homology"/>
<dbReference type="SUPFAM" id="SSF56796">
    <property type="entry name" value="Dehydroquinate synthase-like"/>
    <property type="match status" value="1"/>
</dbReference>
<dbReference type="Proteomes" id="UP000322521">
    <property type="component" value="Unassembled WGS sequence"/>
</dbReference>
<evidence type="ECO:0000313" key="7">
    <source>
        <dbReference type="Proteomes" id="UP000322521"/>
    </source>
</evidence>
<dbReference type="Gene3D" id="3.40.50.1970">
    <property type="match status" value="1"/>
</dbReference>
<reference evidence="6 7" key="1">
    <citation type="submission" date="2019-09" db="EMBL/GenBank/DDBJ databases">
        <title>Draft genome sequence of various Type strains from the CCUG.</title>
        <authorList>
            <person name="Pineiro-Iglesias B."/>
            <person name="Tunovic T."/>
            <person name="Unosson C."/>
            <person name="Inganas E."/>
            <person name="Ohlen M."/>
            <person name="Cardew S."/>
            <person name="Jensie-Markopoulos S."/>
            <person name="Salva-Serra F."/>
            <person name="Jaen-Luchoro D."/>
            <person name="Karlsson R."/>
            <person name="Svensson-Stadler L."/>
            <person name="Chun J."/>
            <person name="Moore E."/>
        </authorList>
    </citation>
    <scope>NUCLEOTIDE SEQUENCE [LARGE SCALE GENOMIC DNA]</scope>
    <source>
        <strain evidence="6 7">CCUG 56969T</strain>
    </source>
</reference>
<keyword evidence="3" id="KW-0560">Oxidoreductase</keyword>
<dbReference type="EMBL" id="VXJS01000003">
    <property type="protein sequence ID" value="KAA8678665.1"/>
    <property type="molecule type" value="Genomic_DNA"/>
</dbReference>
<dbReference type="OrthoDB" id="9815791at2"/>
<dbReference type="PANTHER" id="PTHR11496">
    <property type="entry name" value="ALCOHOL DEHYDROGENASE"/>
    <property type="match status" value="1"/>
</dbReference>
<evidence type="ECO:0000256" key="3">
    <source>
        <dbReference type="ARBA" id="ARBA00023002"/>
    </source>
</evidence>
<evidence type="ECO:0000313" key="6">
    <source>
        <dbReference type="EMBL" id="KAA8678665.1"/>
    </source>
</evidence>
<dbReference type="CDD" id="cd08183">
    <property type="entry name" value="Fe-ADH-like"/>
    <property type="match status" value="1"/>
</dbReference>
<accession>A0A5M9P209</accession>
<dbReference type="AlphaFoldDB" id="A0A5M9P209"/>
<dbReference type="GO" id="GO:0004022">
    <property type="term" value="F:alcohol dehydrogenase (NAD+) activity"/>
    <property type="evidence" value="ECO:0007669"/>
    <property type="project" value="TreeGrafter"/>
</dbReference>
<organism evidence="6 7">
    <name type="scientific">Vibrio gigantis</name>
    <dbReference type="NCBI Taxonomy" id="296199"/>
    <lineage>
        <taxon>Bacteria</taxon>
        <taxon>Pseudomonadati</taxon>
        <taxon>Pseudomonadota</taxon>
        <taxon>Gammaproteobacteria</taxon>
        <taxon>Vibrionales</taxon>
        <taxon>Vibrionaceae</taxon>
        <taxon>Vibrio</taxon>
    </lineage>
</organism>
<evidence type="ECO:0000259" key="4">
    <source>
        <dbReference type="Pfam" id="PF00465"/>
    </source>
</evidence>
<evidence type="ECO:0000256" key="2">
    <source>
        <dbReference type="ARBA" id="ARBA00007358"/>
    </source>
</evidence>
<dbReference type="FunFam" id="3.40.50.1970:FF:000003">
    <property type="entry name" value="Alcohol dehydrogenase, iron-containing"/>
    <property type="match status" value="1"/>
</dbReference>
<sequence>MFQFMTSTKIIFGDGALSASLSLFNQYGYSVLLVTGNTLERTSIVTDYLDAQGMRYQHIAVSGEPNIKMVEEAAISARRFKPDMVVAMGGGSAIDMGKALAAVLPNQGNLYDYVEVVGRNVPLKTKPLPFIAIPTTASTGAEVTKNAVLKSGQDQVKISLRSPDMLADVAIVDPTLTHGTNLYLSGRGAMDAFTHLMEAYVCGDPNPLTDMICEEGLRKLSGSVVQACVYDEPQARSDLAFASMLGGMAITNAKLGAAHGLASALGGKISAPHSVITARLAPFVMLENIAVAREGQRADILERYQRIAQIVTVNSEAKEEETIAWLSEVLDTLKLPSLLEFGVCEAQFEEVSSDALKSVAIKGNPLPLNQERLIHILQQVCGKCRCEGEHHKAASRKQADQVVQGSHVYQEPTTESSFTIINSYASENSVVEKGNSWTI</sequence>
<feature type="domain" description="Alcohol dehydrogenase iron-type/glycerol dehydrogenase GldA" evidence="4">
    <location>
        <begin position="8"/>
        <end position="174"/>
    </location>
</feature>
<comment type="similarity">
    <text evidence="2">Belongs to the iron-containing alcohol dehydrogenase family.</text>
</comment>
<comment type="caution">
    <text evidence="6">The sequence shown here is derived from an EMBL/GenBank/DDBJ whole genome shotgun (WGS) entry which is preliminary data.</text>
</comment>
<dbReference type="PANTHER" id="PTHR11496:SF102">
    <property type="entry name" value="ALCOHOL DEHYDROGENASE 4"/>
    <property type="match status" value="1"/>
</dbReference>